<evidence type="ECO:0000313" key="1">
    <source>
        <dbReference type="EMBL" id="KIM89320.1"/>
    </source>
</evidence>
<reference evidence="2" key="2">
    <citation type="submission" date="2015-01" db="EMBL/GenBank/DDBJ databases">
        <title>Evolutionary Origins and Diversification of the Mycorrhizal Mutualists.</title>
        <authorList>
            <consortium name="DOE Joint Genome Institute"/>
            <consortium name="Mycorrhizal Genomics Consortium"/>
            <person name="Kohler A."/>
            <person name="Kuo A."/>
            <person name="Nagy L.G."/>
            <person name="Floudas D."/>
            <person name="Copeland A."/>
            <person name="Barry K.W."/>
            <person name="Cichocki N."/>
            <person name="Veneault-Fourrey C."/>
            <person name="LaButti K."/>
            <person name="Lindquist E.A."/>
            <person name="Lipzen A."/>
            <person name="Lundell T."/>
            <person name="Morin E."/>
            <person name="Murat C."/>
            <person name="Riley R."/>
            <person name="Ohm R."/>
            <person name="Sun H."/>
            <person name="Tunlid A."/>
            <person name="Henrissat B."/>
            <person name="Grigoriev I.V."/>
            <person name="Hibbett D.S."/>
            <person name="Martin F."/>
        </authorList>
    </citation>
    <scope>NUCLEOTIDE SEQUENCE [LARGE SCALE GENOMIC DNA]</scope>
    <source>
        <strain evidence="2">F 1598</strain>
    </source>
</reference>
<keyword evidence="2" id="KW-1185">Reference proteome</keyword>
<evidence type="ECO:0000313" key="2">
    <source>
        <dbReference type="Proteomes" id="UP000054166"/>
    </source>
</evidence>
<name>A0A0C3FYP7_PILCF</name>
<reference evidence="1 2" key="1">
    <citation type="submission" date="2014-04" db="EMBL/GenBank/DDBJ databases">
        <authorList>
            <consortium name="DOE Joint Genome Institute"/>
            <person name="Kuo A."/>
            <person name="Tarkka M."/>
            <person name="Buscot F."/>
            <person name="Kohler A."/>
            <person name="Nagy L.G."/>
            <person name="Floudas D."/>
            <person name="Copeland A."/>
            <person name="Barry K.W."/>
            <person name="Cichocki N."/>
            <person name="Veneault-Fourrey C."/>
            <person name="LaButti K."/>
            <person name="Lindquist E.A."/>
            <person name="Lipzen A."/>
            <person name="Lundell T."/>
            <person name="Morin E."/>
            <person name="Murat C."/>
            <person name="Sun H."/>
            <person name="Tunlid A."/>
            <person name="Henrissat B."/>
            <person name="Grigoriev I.V."/>
            <person name="Hibbett D.S."/>
            <person name="Martin F."/>
            <person name="Nordberg H.P."/>
            <person name="Cantor M.N."/>
            <person name="Hua S.X."/>
        </authorList>
    </citation>
    <scope>NUCLEOTIDE SEQUENCE [LARGE SCALE GENOMIC DNA]</scope>
    <source>
        <strain evidence="1 2">F 1598</strain>
    </source>
</reference>
<organism evidence="1 2">
    <name type="scientific">Piloderma croceum (strain F 1598)</name>
    <dbReference type="NCBI Taxonomy" id="765440"/>
    <lineage>
        <taxon>Eukaryota</taxon>
        <taxon>Fungi</taxon>
        <taxon>Dikarya</taxon>
        <taxon>Basidiomycota</taxon>
        <taxon>Agaricomycotina</taxon>
        <taxon>Agaricomycetes</taxon>
        <taxon>Agaricomycetidae</taxon>
        <taxon>Atheliales</taxon>
        <taxon>Atheliaceae</taxon>
        <taxon>Piloderma</taxon>
    </lineage>
</organism>
<sequence length="173" mass="20119">MQPTRKMAAYKSPYSSQCPPLNLDLKPSPNRYLRMKKQRQYRMWWLVLCTYRIARVPRYRVHTSMSGVIKRAAEAFGLWSSPRYLLQHPSARTQMSNCIVFLHCTEEPVIFPSARTSSDSQCTHTSHTPSPTHTNAHAFVLPFTRTTPLHHNDSARVWMFGSTLHHLIVMYFV</sequence>
<dbReference type="HOGENOM" id="CLU_1548182_0_0_1"/>
<proteinExistence type="predicted"/>
<protein>
    <submittedName>
        <fullName evidence="1">Uncharacterized protein</fullName>
    </submittedName>
</protein>
<dbReference type="Proteomes" id="UP000054166">
    <property type="component" value="Unassembled WGS sequence"/>
</dbReference>
<dbReference type="AlphaFoldDB" id="A0A0C3FYP7"/>
<accession>A0A0C3FYP7</accession>
<dbReference type="InParanoid" id="A0A0C3FYP7"/>
<dbReference type="EMBL" id="KN832975">
    <property type="protein sequence ID" value="KIM89320.1"/>
    <property type="molecule type" value="Genomic_DNA"/>
</dbReference>
<gene>
    <name evidence="1" type="ORF">PILCRDRAFT_220667</name>
</gene>